<dbReference type="Proteomes" id="UP001165575">
    <property type="component" value="Unassembled WGS sequence"/>
</dbReference>
<keyword evidence="3" id="KW-1185">Reference proteome</keyword>
<dbReference type="RefSeq" id="WP_155573715.1">
    <property type="nucleotide sequence ID" value="NZ_JANIDX010000005.1"/>
</dbReference>
<evidence type="ECO:0000256" key="1">
    <source>
        <dbReference type="SAM" id="Phobius"/>
    </source>
</evidence>
<keyword evidence="1" id="KW-0472">Membrane</keyword>
<evidence type="ECO:0000313" key="2">
    <source>
        <dbReference type="EMBL" id="MCX5619977.1"/>
    </source>
</evidence>
<sequence>MTPAPVSGVHGSGAMMQAVMGFHMNPVLALGLVVGLIFITPWFLRRMRHRMPRLLQVTEAAPERALKVQDAVPLGAKRTLFSVAVKGPEGQQATAVILTGGPTDLCIGWLGDGPTQPLKDIAPLKESASETA</sequence>
<protein>
    <recommendedName>
        <fullName evidence="4">Flagellar biosynthesis protein FliO</fullName>
    </recommendedName>
</protein>
<gene>
    <name evidence="2" type="ORF">NQF89_06015</name>
</gene>
<dbReference type="EMBL" id="JANIDX010000005">
    <property type="protein sequence ID" value="MCX5619977.1"/>
    <property type="molecule type" value="Genomic_DNA"/>
</dbReference>
<keyword evidence="1" id="KW-0812">Transmembrane</keyword>
<reference evidence="2 3" key="1">
    <citation type="submission" date="2022-07" db="EMBL/GenBank/DDBJ databases">
        <title>Bombella genomes.</title>
        <authorList>
            <person name="Harer L."/>
            <person name="Styblova S."/>
            <person name="Ehrmann M."/>
        </authorList>
    </citation>
    <scope>NUCLEOTIDE SEQUENCE [LARGE SCALE GENOMIC DNA]</scope>
    <source>
        <strain evidence="2 3">TMW 2.2556</strain>
    </source>
</reference>
<comment type="caution">
    <text evidence="2">The sequence shown here is derived from an EMBL/GenBank/DDBJ whole genome shotgun (WGS) entry which is preliminary data.</text>
</comment>
<proteinExistence type="predicted"/>
<accession>A0ABT3WLH5</accession>
<evidence type="ECO:0000313" key="3">
    <source>
        <dbReference type="Proteomes" id="UP001165575"/>
    </source>
</evidence>
<feature type="transmembrane region" description="Helical" evidence="1">
    <location>
        <begin position="20"/>
        <end position="44"/>
    </location>
</feature>
<keyword evidence="1" id="KW-1133">Transmembrane helix</keyword>
<organism evidence="2 3">
    <name type="scientific">Bombella pollinis</name>
    <dbReference type="NCBI Taxonomy" id="2967337"/>
    <lineage>
        <taxon>Bacteria</taxon>
        <taxon>Pseudomonadati</taxon>
        <taxon>Pseudomonadota</taxon>
        <taxon>Alphaproteobacteria</taxon>
        <taxon>Acetobacterales</taxon>
        <taxon>Acetobacteraceae</taxon>
        <taxon>Bombella</taxon>
    </lineage>
</organism>
<name>A0ABT3WLH5_9PROT</name>
<evidence type="ECO:0008006" key="4">
    <source>
        <dbReference type="Google" id="ProtNLM"/>
    </source>
</evidence>